<dbReference type="RefSeq" id="WP_200748195.1">
    <property type="nucleotide sequence ID" value="NZ_JAEOAH010000004.1"/>
</dbReference>
<keyword evidence="3" id="KW-1185">Reference proteome</keyword>
<accession>A0ABS1H4A2</accession>
<proteinExistence type="predicted"/>
<dbReference type="Pfam" id="PF00583">
    <property type="entry name" value="Acetyltransf_1"/>
    <property type="match status" value="1"/>
</dbReference>
<evidence type="ECO:0000313" key="3">
    <source>
        <dbReference type="Proteomes" id="UP000618943"/>
    </source>
</evidence>
<protein>
    <submittedName>
        <fullName evidence="2">GNAT family N-acetyltransferase</fullName>
    </submittedName>
</protein>
<dbReference type="InterPro" id="IPR016181">
    <property type="entry name" value="Acyl_CoA_acyltransferase"/>
</dbReference>
<dbReference type="EMBL" id="JAEOAH010000004">
    <property type="protein sequence ID" value="MBK3494233.1"/>
    <property type="molecule type" value="Genomic_DNA"/>
</dbReference>
<reference evidence="2 3" key="1">
    <citation type="submission" date="2020-12" db="EMBL/GenBank/DDBJ databases">
        <title>YIM B01967 draft genome.</title>
        <authorList>
            <person name="Yan X."/>
        </authorList>
    </citation>
    <scope>NUCLEOTIDE SEQUENCE [LARGE SCALE GENOMIC DNA]</scope>
    <source>
        <strain evidence="2 3">YIM B01967</strain>
    </source>
</reference>
<sequence>MKRNSDIIMKSENNVLISRLNAFRIVNNNALGSNIKQFGTTLAFQVQQIPGPAFNTVRNLNGEDLIYFSDIETWYNEQNMGFQIEVTPHNASQEVFRQLHKCSFYQTGFHASFIGDIQEVVDTTTTSNFEVELLQKEEFTDFADVYVRGFGLPEFITEGVKQNNEILYDIGGWRFFKATLQGKIVGIAVLYVQDDIATLAAATTLSEYRGQGIQKALIQARAQYALPQGAKYITSEAQFGSISHSNMQKSMMDLVYTKAIYNKNT</sequence>
<dbReference type="Proteomes" id="UP000618943">
    <property type="component" value="Unassembled WGS sequence"/>
</dbReference>
<name>A0ABS1H4A2_9BACL</name>
<organism evidence="2 3">
    <name type="scientific">Viridibacillus soli</name>
    <dbReference type="NCBI Taxonomy" id="2798301"/>
    <lineage>
        <taxon>Bacteria</taxon>
        <taxon>Bacillati</taxon>
        <taxon>Bacillota</taxon>
        <taxon>Bacilli</taxon>
        <taxon>Bacillales</taxon>
        <taxon>Caryophanaceae</taxon>
        <taxon>Viridibacillus</taxon>
    </lineage>
</organism>
<gene>
    <name evidence="2" type="ORF">JFL43_05055</name>
</gene>
<dbReference type="PROSITE" id="PS51186">
    <property type="entry name" value="GNAT"/>
    <property type="match status" value="1"/>
</dbReference>
<comment type="caution">
    <text evidence="2">The sequence shown here is derived from an EMBL/GenBank/DDBJ whole genome shotgun (WGS) entry which is preliminary data.</text>
</comment>
<dbReference type="CDD" id="cd04301">
    <property type="entry name" value="NAT_SF"/>
    <property type="match status" value="1"/>
</dbReference>
<feature type="domain" description="N-acetyltransferase" evidence="1">
    <location>
        <begin position="129"/>
        <end position="265"/>
    </location>
</feature>
<dbReference type="Gene3D" id="3.40.630.30">
    <property type="match status" value="1"/>
</dbReference>
<evidence type="ECO:0000313" key="2">
    <source>
        <dbReference type="EMBL" id="MBK3494233.1"/>
    </source>
</evidence>
<evidence type="ECO:0000259" key="1">
    <source>
        <dbReference type="PROSITE" id="PS51186"/>
    </source>
</evidence>
<dbReference type="SUPFAM" id="SSF55729">
    <property type="entry name" value="Acyl-CoA N-acyltransferases (Nat)"/>
    <property type="match status" value="1"/>
</dbReference>
<dbReference type="InterPro" id="IPR000182">
    <property type="entry name" value="GNAT_dom"/>
</dbReference>